<feature type="region of interest" description="Disordered" evidence="2">
    <location>
        <begin position="814"/>
        <end position="834"/>
    </location>
</feature>
<accession>A0ABC8ZYP9</accession>
<dbReference type="EMBL" id="OZ075112">
    <property type="protein sequence ID" value="CAL4969089.1"/>
    <property type="molecule type" value="Genomic_DNA"/>
</dbReference>
<proteinExistence type="predicted"/>
<sequence length="919" mass="100239">MLSGDPPAANRGAPSKPVPTGQVTEGCPRSRSGGSTSTVFRQEILRSSDSDGRRELRGKGPALDSVEVPGRSELRPGASYKEALVGVRTFKPRFDTSKRPEEWNDYSPRRRPARSVWGRLGPSPGTVQDRLAHRGSAFDRLGERVPLGQQGNGYLQILKTKAVGRCYNCLASDHRIAACRDPPKCILCSRSGHKARRCPRRAPAAIWRRRAPAAPIAGAAAPSCGGAPASTPEDSVPAPSASPLPTMERIPGEAWRRPAHVSACAARTSDVREMEQDLQLHALVAVQIDARAQLTCDGVLRDALQQLRIPQHALKVTRISTSTFLLRFQTPDMRNAARSCRAIVVGHTSLHLMPWGRQVGAAAAVTNLFYRARVCFEGVPGHAHQVESVLNLLPRQSFVEEIDYTREREDEKGCFILWIWCKDPEAISVLGTLQVQEPLVLPEGYVHMDDDPQLPVLRSDAVTLLNYDVLIHLDRVEDYNPAHISPSVGSFVSDTSGLPGDDSMAQWPGRHRFLWHLGQPDALPDPPRAPVHSRLGGRRDRSPLRGGGAGGVYRVPPPNQFDMSRSVFGGAGPSVHRNNAETDYQGWNRNNSNEVEPEDSWNISKYSSDHQCKTDPMMDEAAINTTKACSRPMLSQCSVEPTTTNRVCVVSGPLDGFEVDLQADGDRQINDDRQGKIDMISQKIGEVQLIGDVNETVHGGSNSATLELHLSHDKDKTTQDIGLLNSLVADGPLFGNMFDLNQECEMNIETLQPEGEAIHDNQETERAASLNDRDILGPAEGRLNKHSKEQVGHKNGPRGMLRLAVPLKKALLCPPVNKPKTPRAKKPPNADDINSVLKNHKGTTLALDERATALLMRTSGVLGDNEQPSDSSLAVFGNQFVSPMQDDLLGDMRATFGMPLNGGADSLSALLCDADVQDD</sequence>
<dbReference type="AlphaFoldDB" id="A0ABC8ZYP9"/>
<dbReference type="SUPFAM" id="SSF57756">
    <property type="entry name" value="Retrovirus zinc finger-like domains"/>
    <property type="match status" value="1"/>
</dbReference>
<dbReference type="PROSITE" id="PS50158">
    <property type="entry name" value="ZF_CCHC"/>
    <property type="match status" value="1"/>
</dbReference>
<feature type="domain" description="CCHC-type" evidence="3">
    <location>
        <begin position="184"/>
        <end position="200"/>
    </location>
</feature>
<gene>
    <name evidence="4" type="ORF">URODEC1_LOCUS49427</name>
</gene>
<dbReference type="PANTHER" id="PTHR33087:SF31">
    <property type="entry name" value="OS06G0482850 PROTEIN"/>
    <property type="match status" value="1"/>
</dbReference>
<feature type="region of interest" description="Disordered" evidence="2">
    <location>
        <begin position="218"/>
        <end position="243"/>
    </location>
</feature>
<feature type="compositionally biased region" description="Polar residues" evidence="2">
    <location>
        <begin position="581"/>
        <end position="594"/>
    </location>
</feature>
<dbReference type="PANTHER" id="PTHR33087">
    <property type="entry name" value="OS07G0539200 PROTEIN"/>
    <property type="match status" value="1"/>
</dbReference>
<keyword evidence="5" id="KW-1185">Reference proteome</keyword>
<dbReference type="SMART" id="SM00343">
    <property type="entry name" value="ZnF_C2HC"/>
    <property type="match status" value="2"/>
</dbReference>
<keyword evidence="1" id="KW-0863">Zinc-finger</keyword>
<keyword evidence="1" id="KW-0862">Zinc</keyword>
<evidence type="ECO:0000259" key="3">
    <source>
        <dbReference type="PROSITE" id="PS50158"/>
    </source>
</evidence>
<evidence type="ECO:0000313" key="5">
    <source>
        <dbReference type="Proteomes" id="UP001497457"/>
    </source>
</evidence>
<dbReference type="Proteomes" id="UP001497457">
    <property type="component" value="Chromosome 2b"/>
</dbReference>
<feature type="region of interest" description="Disordered" evidence="2">
    <location>
        <begin position="521"/>
        <end position="558"/>
    </location>
</feature>
<feature type="region of interest" description="Disordered" evidence="2">
    <location>
        <begin position="1"/>
        <end position="74"/>
    </location>
</feature>
<keyword evidence="1" id="KW-0479">Metal-binding</keyword>
<evidence type="ECO:0000256" key="2">
    <source>
        <dbReference type="SAM" id="MobiDB-lite"/>
    </source>
</evidence>
<feature type="compositionally biased region" description="Low complexity" evidence="2">
    <location>
        <begin position="218"/>
        <end position="230"/>
    </location>
</feature>
<dbReference type="InterPro" id="IPR036875">
    <property type="entry name" value="Znf_CCHC_sf"/>
</dbReference>
<reference evidence="4" key="1">
    <citation type="submission" date="2024-10" db="EMBL/GenBank/DDBJ databases">
        <authorList>
            <person name="Ryan C."/>
        </authorList>
    </citation>
    <scope>NUCLEOTIDE SEQUENCE [LARGE SCALE GENOMIC DNA]</scope>
</reference>
<evidence type="ECO:0000256" key="1">
    <source>
        <dbReference type="PROSITE-ProRule" id="PRU00047"/>
    </source>
</evidence>
<protein>
    <recommendedName>
        <fullName evidence="3">CCHC-type domain-containing protein</fullName>
    </recommendedName>
</protein>
<name>A0ABC8ZYP9_9POAL</name>
<dbReference type="Gene3D" id="4.10.60.10">
    <property type="entry name" value="Zinc finger, CCHC-type"/>
    <property type="match status" value="1"/>
</dbReference>
<dbReference type="InterPro" id="IPR001878">
    <property type="entry name" value="Znf_CCHC"/>
</dbReference>
<dbReference type="InterPro" id="IPR053253">
    <property type="entry name" value="Sex_diff_modulator"/>
</dbReference>
<organism evidence="4 5">
    <name type="scientific">Urochloa decumbens</name>
    <dbReference type="NCBI Taxonomy" id="240449"/>
    <lineage>
        <taxon>Eukaryota</taxon>
        <taxon>Viridiplantae</taxon>
        <taxon>Streptophyta</taxon>
        <taxon>Embryophyta</taxon>
        <taxon>Tracheophyta</taxon>
        <taxon>Spermatophyta</taxon>
        <taxon>Magnoliopsida</taxon>
        <taxon>Liliopsida</taxon>
        <taxon>Poales</taxon>
        <taxon>Poaceae</taxon>
        <taxon>PACMAD clade</taxon>
        <taxon>Panicoideae</taxon>
        <taxon>Panicodae</taxon>
        <taxon>Paniceae</taxon>
        <taxon>Melinidinae</taxon>
        <taxon>Urochloa</taxon>
    </lineage>
</organism>
<dbReference type="GO" id="GO:0008270">
    <property type="term" value="F:zinc ion binding"/>
    <property type="evidence" value="ECO:0007669"/>
    <property type="project" value="UniProtKB-KW"/>
</dbReference>
<evidence type="ECO:0000313" key="4">
    <source>
        <dbReference type="EMBL" id="CAL4969089.1"/>
    </source>
</evidence>
<feature type="compositionally biased region" description="Basic and acidic residues" evidence="2">
    <location>
        <begin position="43"/>
        <end position="58"/>
    </location>
</feature>
<feature type="region of interest" description="Disordered" evidence="2">
    <location>
        <begin position="579"/>
        <end position="600"/>
    </location>
</feature>